<comment type="caution">
    <text evidence="1">The sequence shown here is derived from an EMBL/GenBank/DDBJ whole genome shotgun (WGS) entry which is preliminary data.</text>
</comment>
<accession>A0A6M0SC37</accession>
<dbReference type="AlphaFoldDB" id="A0A6M0SC37"/>
<dbReference type="RefSeq" id="WP_163666894.1">
    <property type="nucleotide sequence ID" value="NZ_QZCE01000002.1"/>
</dbReference>
<name>A0A6M0SC37_9CYAN</name>
<reference evidence="1 2" key="1">
    <citation type="journal article" date="2020" name="Microb. Ecol.">
        <title>Ecogenomics of the Marine Benthic Filamentous Cyanobacterium Adonisia.</title>
        <authorList>
            <person name="Walter J.M."/>
            <person name="Coutinho F.H."/>
            <person name="Leomil L."/>
            <person name="Hargreaves P.I."/>
            <person name="Campeao M.E."/>
            <person name="Vieira V.V."/>
            <person name="Silva B.S."/>
            <person name="Fistarol G.O."/>
            <person name="Salomon P.S."/>
            <person name="Sawabe T."/>
            <person name="Mino S."/>
            <person name="Hosokawa M."/>
            <person name="Miyashita H."/>
            <person name="Maruyama F."/>
            <person name="van Verk M.C."/>
            <person name="Dutilh B.E."/>
            <person name="Thompson C.C."/>
            <person name="Thompson F.L."/>
        </authorList>
    </citation>
    <scope>NUCLEOTIDE SEQUENCE [LARGE SCALE GENOMIC DNA]</scope>
    <source>
        <strain evidence="1 2">CCMR0082</strain>
    </source>
</reference>
<sequence>MEEKKPASRELSTKCVALINGNEVSYDACGQDRNTASYQDWTYLGEGVIHSIGGVKRNSVTEHYFWKKP</sequence>
<gene>
    <name evidence="1" type="ORF">D0962_23285</name>
</gene>
<proteinExistence type="predicted"/>
<evidence type="ECO:0000313" key="1">
    <source>
        <dbReference type="EMBL" id="NEZ65643.1"/>
    </source>
</evidence>
<dbReference type="Proteomes" id="UP000473574">
    <property type="component" value="Unassembled WGS sequence"/>
</dbReference>
<dbReference type="EMBL" id="QZCE01000002">
    <property type="protein sequence ID" value="NEZ65643.1"/>
    <property type="molecule type" value="Genomic_DNA"/>
</dbReference>
<organism evidence="1 2">
    <name type="scientific">Adonisia turfae CCMR0082</name>
    <dbReference type="NCBI Taxonomy" id="2304604"/>
    <lineage>
        <taxon>Bacteria</taxon>
        <taxon>Bacillati</taxon>
        <taxon>Cyanobacteriota</taxon>
        <taxon>Adonisia</taxon>
        <taxon>Adonisia turfae</taxon>
    </lineage>
</organism>
<protein>
    <submittedName>
        <fullName evidence="1">Uncharacterized protein</fullName>
    </submittedName>
</protein>
<evidence type="ECO:0000313" key="2">
    <source>
        <dbReference type="Proteomes" id="UP000473574"/>
    </source>
</evidence>